<feature type="compositionally biased region" description="Basic residues" evidence="1">
    <location>
        <begin position="75"/>
        <end position="89"/>
    </location>
</feature>
<feature type="region of interest" description="Disordered" evidence="1">
    <location>
        <begin position="27"/>
        <end position="121"/>
    </location>
</feature>
<reference evidence="3" key="1">
    <citation type="journal article" date="2021" name="bioRxiv">
        <title>Whole Genome Assembly and Annotation of Northern Wild Rice, Zizania palustris L., Supports a Whole Genome Duplication in the Zizania Genus.</title>
        <authorList>
            <person name="Haas M."/>
            <person name="Kono T."/>
            <person name="Macchietto M."/>
            <person name="Millas R."/>
            <person name="McGilp L."/>
            <person name="Shao M."/>
            <person name="Duquette J."/>
            <person name="Hirsch C.N."/>
            <person name="Kimball J."/>
        </authorList>
    </citation>
    <scope>NUCLEOTIDE SEQUENCE</scope>
    <source>
        <tissue evidence="3">Fresh leaf tissue</tissue>
    </source>
</reference>
<name>A0A8J5T7F8_ZIZPA</name>
<protein>
    <submittedName>
        <fullName evidence="3">Uncharacterized protein</fullName>
    </submittedName>
</protein>
<dbReference type="Proteomes" id="UP000729402">
    <property type="component" value="Unassembled WGS sequence"/>
</dbReference>
<evidence type="ECO:0000256" key="2">
    <source>
        <dbReference type="SAM" id="SignalP"/>
    </source>
</evidence>
<feature type="signal peptide" evidence="2">
    <location>
        <begin position="1"/>
        <end position="29"/>
    </location>
</feature>
<dbReference type="OrthoDB" id="650942at2759"/>
<accession>A0A8J5T7F8</accession>
<evidence type="ECO:0000313" key="3">
    <source>
        <dbReference type="EMBL" id="KAG8071214.1"/>
    </source>
</evidence>
<feature type="compositionally biased region" description="Polar residues" evidence="1">
    <location>
        <begin position="34"/>
        <end position="48"/>
    </location>
</feature>
<organism evidence="3 4">
    <name type="scientific">Zizania palustris</name>
    <name type="common">Northern wild rice</name>
    <dbReference type="NCBI Taxonomy" id="103762"/>
    <lineage>
        <taxon>Eukaryota</taxon>
        <taxon>Viridiplantae</taxon>
        <taxon>Streptophyta</taxon>
        <taxon>Embryophyta</taxon>
        <taxon>Tracheophyta</taxon>
        <taxon>Spermatophyta</taxon>
        <taxon>Magnoliopsida</taxon>
        <taxon>Liliopsida</taxon>
        <taxon>Poales</taxon>
        <taxon>Poaceae</taxon>
        <taxon>BOP clade</taxon>
        <taxon>Oryzoideae</taxon>
        <taxon>Oryzeae</taxon>
        <taxon>Zizaniinae</taxon>
        <taxon>Zizania</taxon>
    </lineage>
</organism>
<reference evidence="3" key="2">
    <citation type="submission" date="2021-02" db="EMBL/GenBank/DDBJ databases">
        <authorList>
            <person name="Kimball J.A."/>
            <person name="Haas M.W."/>
            <person name="Macchietto M."/>
            <person name="Kono T."/>
            <person name="Duquette J."/>
            <person name="Shao M."/>
        </authorList>
    </citation>
    <scope>NUCLEOTIDE SEQUENCE</scope>
    <source>
        <tissue evidence="3">Fresh leaf tissue</tissue>
    </source>
</reference>
<keyword evidence="4" id="KW-1185">Reference proteome</keyword>
<feature type="compositionally biased region" description="Basic and acidic residues" evidence="1">
    <location>
        <begin position="49"/>
        <end position="63"/>
    </location>
</feature>
<proteinExistence type="predicted"/>
<dbReference type="EMBL" id="JAAALK010000283">
    <property type="protein sequence ID" value="KAG8071214.1"/>
    <property type="molecule type" value="Genomic_DNA"/>
</dbReference>
<sequence>MSCTRAASTLVVVVLVVSLLALHHPVAHARHVKNTSMLGRDSSSSTTKRGPDDVKKLDEEKAKNTIQAAEEVRGWRGKGARRQRSRVSKSGHGGGSSDVESAEVAVVQRRGPTPHPKKHNL</sequence>
<feature type="chain" id="PRO_5035224970" evidence="2">
    <location>
        <begin position="30"/>
        <end position="121"/>
    </location>
</feature>
<gene>
    <name evidence="3" type="ORF">GUJ93_ZPchr0006g43784</name>
</gene>
<evidence type="ECO:0000256" key="1">
    <source>
        <dbReference type="SAM" id="MobiDB-lite"/>
    </source>
</evidence>
<dbReference type="AlphaFoldDB" id="A0A8J5T7F8"/>
<keyword evidence="2" id="KW-0732">Signal</keyword>
<feature type="compositionally biased region" description="Low complexity" evidence="1">
    <location>
        <begin position="97"/>
        <end position="107"/>
    </location>
</feature>
<comment type="caution">
    <text evidence="3">The sequence shown here is derived from an EMBL/GenBank/DDBJ whole genome shotgun (WGS) entry which is preliminary data.</text>
</comment>
<evidence type="ECO:0000313" key="4">
    <source>
        <dbReference type="Proteomes" id="UP000729402"/>
    </source>
</evidence>